<organism evidence="1 2">
    <name type="scientific">Pistacia atlantica</name>
    <dbReference type="NCBI Taxonomy" id="434234"/>
    <lineage>
        <taxon>Eukaryota</taxon>
        <taxon>Viridiplantae</taxon>
        <taxon>Streptophyta</taxon>
        <taxon>Embryophyta</taxon>
        <taxon>Tracheophyta</taxon>
        <taxon>Spermatophyta</taxon>
        <taxon>Magnoliopsida</taxon>
        <taxon>eudicotyledons</taxon>
        <taxon>Gunneridae</taxon>
        <taxon>Pentapetalae</taxon>
        <taxon>rosids</taxon>
        <taxon>malvids</taxon>
        <taxon>Sapindales</taxon>
        <taxon>Anacardiaceae</taxon>
        <taxon>Pistacia</taxon>
    </lineage>
</organism>
<reference evidence="2" key="1">
    <citation type="journal article" date="2023" name="G3 (Bethesda)">
        <title>Genome assembly and association tests identify interacting loci associated with vigor, precocity, and sex in interspecific pistachio rootstocks.</title>
        <authorList>
            <person name="Palmer W."/>
            <person name="Jacygrad E."/>
            <person name="Sagayaradj S."/>
            <person name="Cavanaugh K."/>
            <person name="Han R."/>
            <person name="Bertier L."/>
            <person name="Beede B."/>
            <person name="Kafkas S."/>
            <person name="Golino D."/>
            <person name="Preece J."/>
            <person name="Michelmore R."/>
        </authorList>
    </citation>
    <scope>NUCLEOTIDE SEQUENCE [LARGE SCALE GENOMIC DNA]</scope>
</reference>
<proteinExistence type="predicted"/>
<accession>A0ACC1A086</accession>
<protein>
    <submittedName>
        <fullName evidence="1">Uncharacterized protein</fullName>
    </submittedName>
</protein>
<evidence type="ECO:0000313" key="2">
    <source>
        <dbReference type="Proteomes" id="UP001164250"/>
    </source>
</evidence>
<dbReference type="EMBL" id="CM047909">
    <property type="protein sequence ID" value="KAJ0079261.1"/>
    <property type="molecule type" value="Genomic_DNA"/>
</dbReference>
<name>A0ACC1A086_9ROSI</name>
<comment type="caution">
    <text evidence="1">The sequence shown here is derived from an EMBL/GenBank/DDBJ whole genome shotgun (WGS) entry which is preliminary data.</text>
</comment>
<dbReference type="Proteomes" id="UP001164250">
    <property type="component" value="Chromosome 13"/>
</dbReference>
<sequence>MQYPEALPAATAISSSRKISDEDDNDFMRYAIKMFFGSILAFVLLLSPKMILAFKNNLL</sequence>
<gene>
    <name evidence="1" type="ORF">Patl1_24286</name>
</gene>
<keyword evidence="2" id="KW-1185">Reference proteome</keyword>
<evidence type="ECO:0000313" key="1">
    <source>
        <dbReference type="EMBL" id="KAJ0079261.1"/>
    </source>
</evidence>